<gene>
    <name evidence="9" type="ORF">HUK82_04105</name>
</gene>
<dbReference type="Pfam" id="PF25917">
    <property type="entry name" value="BSH_RND"/>
    <property type="match status" value="1"/>
</dbReference>
<dbReference type="InterPro" id="IPR058626">
    <property type="entry name" value="MdtA-like_b-barrel"/>
</dbReference>
<comment type="caution">
    <text evidence="9">The sequence shown here is derived from an EMBL/GenBank/DDBJ whole genome shotgun (WGS) entry which is preliminary data.</text>
</comment>
<proteinExistence type="inferred from homology"/>
<dbReference type="EMBL" id="JABXXR010000016">
    <property type="protein sequence ID" value="NVN39750.1"/>
    <property type="molecule type" value="Genomic_DNA"/>
</dbReference>
<feature type="domain" description="Multidrug resistance protein MdtA-like beta-barrel" evidence="7">
    <location>
        <begin position="204"/>
        <end position="295"/>
    </location>
</feature>
<feature type="domain" description="Multidrug resistance protein MdtA-like alpha-helical hairpin" evidence="5">
    <location>
        <begin position="98"/>
        <end position="167"/>
    </location>
</feature>
<evidence type="ECO:0000256" key="2">
    <source>
        <dbReference type="ARBA" id="ARBA00009477"/>
    </source>
</evidence>
<dbReference type="GO" id="GO:0046677">
    <property type="term" value="P:response to antibiotic"/>
    <property type="evidence" value="ECO:0007669"/>
    <property type="project" value="TreeGrafter"/>
</dbReference>
<evidence type="ECO:0000313" key="10">
    <source>
        <dbReference type="Proteomes" id="UP000585665"/>
    </source>
</evidence>
<evidence type="ECO:0000259" key="5">
    <source>
        <dbReference type="Pfam" id="PF25876"/>
    </source>
</evidence>
<comment type="similarity">
    <text evidence="2">Belongs to the membrane fusion protein (MFP) (TC 8.A.1) family.</text>
</comment>
<keyword evidence="3" id="KW-0175">Coiled coil</keyword>
<accession>A0A850PB38</accession>
<evidence type="ECO:0000256" key="3">
    <source>
        <dbReference type="SAM" id="Coils"/>
    </source>
</evidence>
<dbReference type="InterPro" id="IPR058625">
    <property type="entry name" value="MdtA-like_BSH"/>
</dbReference>
<evidence type="ECO:0000259" key="8">
    <source>
        <dbReference type="Pfam" id="PF25967"/>
    </source>
</evidence>
<protein>
    <submittedName>
        <fullName evidence="9">Efflux RND transporter periplasmic adaptor subunit</fullName>
    </submittedName>
</protein>
<dbReference type="GO" id="GO:0022857">
    <property type="term" value="F:transmembrane transporter activity"/>
    <property type="evidence" value="ECO:0007669"/>
    <property type="project" value="InterPro"/>
</dbReference>
<evidence type="ECO:0000259" key="6">
    <source>
        <dbReference type="Pfam" id="PF25917"/>
    </source>
</evidence>
<dbReference type="InterPro" id="IPR058627">
    <property type="entry name" value="MdtA-like_C"/>
</dbReference>
<dbReference type="Gene3D" id="2.40.50.100">
    <property type="match status" value="1"/>
</dbReference>
<sequence length="386" mass="41439">MPHWTLCLPLSALLSLSACEKKKPMGAPPPQEVQVLTMQTQATAIHTSLPGRTEAFEIAQVRPQVNGVLQKRLFVEGSDVVAGQQLYQVDPSIYQAQYDADRAQLLRAQASQATAKAKLSRYEPLARAHAVSGQEYDDALAAEREAEADIAQAKATMETAATNLAYTHVNAPISGRIGRSLSTVGALVTANQTTQIATVTRLDPIYVDVNLAATDLLRFQRELANGRLQRADGNAAAVKLTLEDGYPYDQPGKLQFSEVNVDTATSSVVVRALFPNPDHTLLPGMFVHAEIDEGTDPNAFRVPQQAVGRDPHGQATVMIVGDDNKAMIRNIKTVQTVDGDWIVNEGLKNGDRVVIVGRAKAAPGATVRPVPWQPSDSAPDAAQKAG</sequence>
<dbReference type="InterPro" id="IPR058624">
    <property type="entry name" value="MdtA-like_HH"/>
</dbReference>
<feature type="region of interest" description="Disordered" evidence="4">
    <location>
        <begin position="364"/>
        <end position="386"/>
    </location>
</feature>
<feature type="domain" description="Multidrug resistance protein MdtA-like C-terminal permuted SH3" evidence="8">
    <location>
        <begin position="298"/>
        <end position="357"/>
    </location>
</feature>
<organism evidence="9 10">
    <name type="scientific">Ameyamaea chiangmaiensis</name>
    <dbReference type="NCBI Taxonomy" id="442969"/>
    <lineage>
        <taxon>Bacteria</taxon>
        <taxon>Pseudomonadati</taxon>
        <taxon>Pseudomonadota</taxon>
        <taxon>Alphaproteobacteria</taxon>
        <taxon>Acetobacterales</taxon>
        <taxon>Acetobacteraceae</taxon>
        <taxon>Ameyamaea</taxon>
    </lineage>
</organism>
<dbReference type="Pfam" id="PF25876">
    <property type="entry name" value="HH_MFP_RND"/>
    <property type="match status" value="1"/>
</dbReference>
<dbReference type="Pfam" id="PF25967">
    <property type="entry name" value="RND-MFP_C"/>
    <property type="match status" value="1"/>
</dbReference>
<dbReference type="AlphaFoldDB" id="A0A850PB38"/>
<dbReference type="Pfam" id="PF25944">
    <property type="entry name" value="Beta-barrel_RND"/>
    <property type="match status" value="1"/>
</dbReference>
<comment type="subcellular location">
    <subcellularLocation>
        <location evidence="1">Cell envelope</location>
    </subcellularLocation>
</comment>
<dbReference type="Gene3D" id="1.10.287.470">
    <property type="entry name" value="Helix hairpin bin"/>
    <property type="match status" value="1"/>
</dbReference>
<reference evidence="9 10" key="1">
    <citation type="submission" date="2020-06" db="EMBL/GenBank/DDBJ databases">
        <title>Description of novel acetic acid bacteria.</title>
        <authorList>
            <person name="Sombolestani A."/>
        </authorList>
    </citation>
    <scope>NUCLEOTIDE SEQUENCE [LARGE SCALE GENOMIC DNA]</scope>
    <source>
        <strain evidence="9 10">LMG 27010</strain>
    </source>
</reference>
<dbReference type="NCBIfam" id="TIGR01730">
    <property type="entry name" value="RND_mfp"/>
    <property type="match status" value="1"/>
</dbReference>
<dbReference type="InterPro" id="IPR006143">
    <property type="entry name" value="RND_pump_MFP"/>
</dbReference>
<dbReference type="PANTHER" id="PTHR30158">
    <property type="entry name" value="ACRA/E-RELATED COMPONENT OF DRUG EFFLUX TRANSPORTER"/>
    <property type="match status" value="1"/>
</dbReference>
<dbReference type="RefSeq" id="WP_176612754.1">
    <property type="nucleotide sequence ID" value="NZ_JABXXR010000016.1"/>
</dbReference>
<feature type="coiled-coil region" evidence="3">
    <location>
        <begin position="136"/>
        <end position="163"/>
    </location>
</feature>
<keyword evidence="10" id="KW-1185">Reference proteome</keyword>
<dbReference type="Gene3D" id="2.40.30.170">
    <property type="match status" value="1"/>
</dbReference>
<dbReference type="Gene3D" id="2.40.420.20">
    <property type="match status" value="1"/>
</dbReference>
<evidence type="ECO:0000259" key="7">
    <source>
        <dbReference type="Pfam" id="PF25944"/>
    </source>
</evidence>
<evidence type="ECO:0000313" key="9">
    <source>
        <dbReference type="EMBL" id="NVN39750.1"/>
    </source>
</evidence>
<name>A0A850PB38_9PROT</name>
<dbReference type="SUPFAM" id="SSF111369">
    <property type="entry name" value="HlyD-like secretion proteins"/>
    <property type="match status" value="1"/>
</dbReference>
<dbReference type="Proteomes" id="UP000585665">
    <property type="component" value="Unassembled WGS sequence"/>
</dbReference>
<dbReference type="PANTHER" id="PTHR30158:SF3">
    <property type="entry name" value="MULTIDRUG EFFLUX PUMP SUBUNIT ACRA-RELATED"/>
    <property type="match status" value="1"/>
</dbReference>
<dbReference type="GO" id="GO:0005886">
    <property type="term" value="C:plasma membrane"/>
    <property type="evidence" value="ECO:0007669"/>
    <property type="project" value="UniProtKB-SubCell"/>
</dbReference>
<feature type="domain" description="Multidrug resistance protein MdtA-like barrel-sandwich hybrid" evidence="6">
    <location>
        <begin position="58"/>
        <end position="200"/>
    </location>
</feature>
<evidence type="ECO:0000256" key="4">
    <source>
        <dbReference type="SAM" id="MobiDB-lite"/>
    </source>
</evidence>
<evidence type="ECO:0000256" key="1">
    <source>
        <dbReference type="ARBA" id="ARBA00004196"/>
    </source>
</evidence>
<dbReference type="FunFam" id="2.40.420.20:FF:000001">
    <property type="entry name" value="Efflux RND transporter periplasmic adaptor subunit"/>
    <property type="match status" value="1"/>
</dbReference>